<dbReference type="PROSITE" id="PS50931">
    <property type="entry name" value="HTH_LYSR"/>
    <property type="match status" value="1"/>
</dbReference>
<dbReference type="InterPro" id="IPR005119">
    <property type="entry name" value="LysR_subst-bd"/>
</dbReference>
<keyword evidence="2" id="KW-0805">Transcription regulation</keyword>
<dbReference type="InterPro" id="IPR036388">
    <property type="entry name" value="WH-like_DNA-bd_sf"/>
</dbReference>
<keyword evidence="7" id="KW-1185">Reference proteome</keyword>
<dbReference type="SUPFAM" id="SSF46785">
    <property type="entry name" value="Winged helix' DNA-binding domain"/>
    <property type="match status" value="1"/>
</dbReference>
<protein>
    <submittedName>
        <fullName evidence="6">LysR family transcriptional regulator</fullName>
    </submittedName>
</protein>
<gene>
    <name evidence="6" type="ORF">GZH52_09220</name>
</gene>
<dbReference type="Gene3D" id="3.40.190.10">
    <property type="entry name" value="Periplasmic binding protein-like II"/>
    <property type="match status" value="2"/>
</dbReference>
<accession>A0A6B2KSC7</accession>
<dbReference type="PANTHER" id="PTHR30118:SF15">
    <property type="entry name" value="TRANSCRIPTIONAL REGULATORY PROTEIN"/>
    <property type="match status" value="1"/>
</dbReference>
<dbReference type="GO" id="GO:0003677">
    <property type="term" value="F:DNA binding"/>
    <property type="evidence" value="ECO:0007669"/>
    <property type="project" value="UniProtKB-KW"/>
</dbReference>
<dbReference type="Pfam" id="PF00126">
    <property type="entry name" value="HTH_1"/>
    <property type="match status" value="1"/>
</dbReference>
<dbReference type="CDD" id="cd08417">
    <property type="entry name" value="PBP2_Nitroaromatics_like"/>
    <property type="match status" value="1"/>
</dbReference>
<dbReference type="InterPro" id="IPR037402">
    <property type="entry name" value="YidZ_PBP2"/>
</dbReference>
<evidence type="ECO:0000256" key="3">
    <source>
        <dbReference type="ARBA" id="ARBA00023125"/>
    </source>
</evidence>
<dbReference type="InterPro" id="IPR036390">
    <property type="entry name" value="WH_DNA-bd_sf"/>
</dbReference>
<keyword evidence="4" id="KW-0804">Transcription</keyword>
<dbReference type="PANTHER" id="PTHR30118">
    <property type="entry name" value="HTH-TYPE TRANSCRIPTIONAL REGULATOR LEUO-RELATED"/>
    <property type="match status" value="1"/>
</dbReference>
<evidence type="ECO:0000256" key="1">
    <source>
        <dbReference type="ARBA" id="ARBA00009437"/>
    </source>
</evidence>
<feature type="domain" description="HTH lysR-type" evidence="5">
    <location>
        <begin position="17"/>
        <end position="74"/>
    </location>
</feature>
<keyword evidence="3" id="KW-0238">DNA-binding</keyword>
<comment type="caution">
    <text evidence="6">The sequence shown here is derived from an EMBL/GenBank/DDBJ whole genome shotgun (WGS) entry which is preliminary data.</text>
</comment>
<dbReference type="GO" id="GO:0003700">
    <property type="term" value="F:DNA-binding transcription factor activity"/>
    <property type="evidence" value="ECO:0007669"/>
    <property type="project" value="InterPro"/>
</dbReference>
<dbReference type="Gene3D" id="1.10.10.10">
    <property type="entry name" value="Winged helix-like DNA-binding domain superfamily/Winged helix DNA-binding domain"/>
    <property type="match status" value="1"/>
</dbReference>
<proteinExistence type="inferred from homology"/>
<reference evidence="6 7" key="1">
    <citation type="submission" date="2020-02" db="EMBL/GenBank/DDBJ databases">
        <authorList>
            <person name="Yang Z."/>
        </authorList>
    </citation>
    <scope>NUCLEOTIDE SEQUENCE [LARGE SCALE GENOMIC DNA]</scope>
    <source>
        <strain evidence="6 7">HX-7-9</strain>
    </source>
</reference>
<dbReference type="Pfam" id="PF03466">
    <property type="entry name" value="LysR_substrate"/>
    <property type="match status" value="1"/>
</dbReference>
<evidence type="ECO:0000313" key="6">
    <source>
        <dbReference type="EMBL" id="NDV12981.1"/>
    </source>
</evidence>
<name>A0A6B2KSC7_9NEIS</name>
<dbReference type="EMBL" id="JAAGAA010000007">
    <property type="protein sequence ID" value="NDV12981.1"/>
    <property type="molecule type" value="Genomic_DNA"/>
</dbReference>
<dbReference type="AlphaFoldDB" id="A0A6B2KSC7"/>
<evidence type="ECO:0000313" key="7">
    <source>
        <dbReference type="Proteomes" id="UP000482578"/>
    </source>
</evidence>
<evidence type="ECO:0000259" key="5">
    <source>
        <dbReference type="PROSITE" id="PS50931"/>
    </source>
</evidence>
<evidence type="ECO:0000256" key="4">
    <source>
        <dbReference type="ARBA" id="ARBA00023163"/>
    </source>
</evidence>
<dbReference type="InterPro" id="IPR000847">
    <property type="entry name" value="LysR_HTH_N"/>
</dbReference>
<comment type="similarity">
    <text evidence="1">Belongs to the LysR transcriptional regulatory family.</text>
</comment>
<dbReference type="SUPFAM" id="SSF53850">
    <property type="entry name" value="Periplasmic binding protein-like II"/>
    <property type="match status" value="1"/>
</dbReference>
<organism evidence="6 7">
    <name type="scientific">Crenobacter caeni</name>
    <dbReference type="NCBI Taxonomy" id="2705474"/>
    <lineage>
        <taxon>Bacteria</taxon>
        <taxon>Pseudomonadati</taxon>
        <taxon>Pseudomonadota</taxon>
        <taxon>Betaproteobacteria</taxon>
        <taxon>Neisseriales</taxon>
        <taxon>Neisseriaceae</taxon>
        <taxon>Crenobacter</taxon>
    </lineage>
</organism>
<evidence type="ECO:0000256" key="2">
    <source>
        <dbReference type="ARBA" id="ARBA00023015"/>
    </source>
</evidence>
<dbReference type="PRINTS" id="PR00039">
    <property type="entry name" value="HTHLYSR"/>
</dbReference>
<dbReference type="Proteomes" id="UP000482578">
    <property type="component" value="Unassembled WGS sequence"/>
</dbReference>
<dbReference type="InterPro" id="IPR050389">
    <property type="entry name" value="LysR-type_TF"/>
</dbReference>
<sequence length="318" mass="34923">MRGIDMADIEHAAFRRLDLNLLVAFDALVGERSVTRAAARLCIGQPAMSHALSRLREVFSDELLYRAGAGMALTDKAQRLAPRVRQLLLDAQALALADTPFDPAQLVHTFQLALNDPLEALLLPNLVASLRRQAPGVALSVRPIPAWQQLEKLDEGEIQLAIGHFPKVRSSHLQHTLYRARFACVFSPALLALGSTPDLATLATLPHIHTSYTGDGPGLVDRAFQRRGLQRRVVAHTASPLSIPFIVKQSPLIAILPDLVTRLFARHHDLRISPLALPELALPVSMVIHKRDQTDPALAFFMQALLETIRNVLPTDAS</sequence>